<dbReference type="PANTHER" id="PTHR23222:SF0">
    <property type="entry name" value="PROHIBITIN 1"/>
    <property type="match status" value="1"/>
</dbReference>
<keyword evidence="5" id="KW-0812">Transmembrane</keyword>
<dbReference type="EMBL" id="JAPFFL010000001">
    <property type="protein sequence ID" value="KAJ6751500.1"/>
    <property type="molecule type" value="Genomic_DNA"/>
</dbReference>
<protein>
    <recommendedName>
        <fullName evidence="7">Prohibitin</fullName>
    </recommendedName>
</protein>
<sequence length="279" mass="30639">MGSSQAAVSFLNNVARAAFGLGAAATILNSSLYTVDGGQRAVLFDRFRGVIDTTIGEGTHFLIPWLQKPFIFDIRTRPHTFSSVSGTKDLQMVNLTLRVLSRPEVSRLPHIFQRLGLEYDEKVLPSIGNEVLKAVVAQFNADQLLTERPQVSALVRDSLVKRARDFDIVMDDVAITHLSYGVEFSRAVEQKQVAQQEAERSKFVVMKADQERRAAIIRAEGESDAAKLISEATTKAGMGLIELRRIEASREIAGTLAKSPNVAYLPGGNNMLLALNANR</sequence>
<evidence type="ECO:0000256" key="6">
    <source>
        <dbReference type="ARBA" id="ARBA00023128"/>
    </source>
</evidence>
<evidence type="ECO:0000313" key="9">
    <source>
        <dbReference type="EMBL" id="KAJ6751500.1"/>
    </source>
</evidence>
<dbReference type="GO" id="GO:0007005">
    <property type="term" value="P:mitochondrion organization"/>
    <property type="evidence" value="ECO:0007669"/>
    <property type="project" value="TreeGrafter"/>
</dbReference>
<gene>
    <name evidence="9" type="ORF">OIU85_001978</name>
</gene>
<dbReference type="PRINTS" id="PR00679">
    <property type="entry name" value="PROHIBITIN"/>
</dbReference>
<keyword evidence="4 7" id="KW-0999">Mitochondrion inner membrane</keyword>
<evidence type="ECO:0000256" key="7">
    <source>
        <dbReference type="RuleBase" id="RU366048"/>
    </source>
</evidence>
<dbReference type="CDD" id="cd03401">
    <property type="entry name" value="SPFH_prohibitin"/>
    <property type="match status" value="1"/>
</dbReference>
<dbReference type="EMBL" id="JAPFFL010000001">
    <property type="protein sequence ID" value="KAJ6751498.1"/>
    <property type="molecule type" value="Genomic_DNA"/>
</dbReference>
<evidence type="ECO:0000256" key="1">
    <source>
        <dbReference type="ARBA" id="ARBA00004140"/>
    </source>
</evidence>
<dbReference type="SUPFAM" id="SSF117892">
    <property type="entry name" value="Band 7/SPFH domain"/>
    <property type="match status" value="1"/>
</dbReference>
<reference evidence="9" key="2">
    <citation type="journal article" date="2023" name="Int. J. Mol. Sci.">
        <title>De Novo Assembly and Annotation of 11 Diverse Shrub Willow (Salix) Genomes Reveals Novel Gene Organization in Sex-Linked Regions.</title>
        <authorList>
            <person name="Hyden B."/>
            <person name="Feng K."/>
            <person name="Yates T.B."/>
            <person name="Jawdy S."/>
            <person name="Cereghino C."/>
            <person name="Smart L.B."/>
            <person name="Muchero W."/>
        </authorList>
    </citation>
    <scope>NUCLEOTIDE SEQUENCE [LARGE SCALE GENOMIC DNA]</scope>
    <source>
        <tissue evidence="9">Shoot tip</tissue>
    </source>
</reference>
<dbReference type="FunFam" id="3.30.479.30:FF:000001">
    <property type="entry name" value="Prohibitin 2"/>
    <property type="match status" value="1"/>
</dbReference>
<dbReference type="SMART" id="SM00244">
    <property type="entry name" value="PHB"/>
    <property type="match status" value="1"/>
</dbReference>
<accession>A0A9Q0ZYC7</accession>
<keyword evidence="6" id="KW-0496">Mitochondrion</keyword>
<name>A0A9Q0ZYC7_SALVM</name>
<evidence type="ECO:0000256" key="3">
    <source>
        <dbReference type="ARBA" id="ARBA00011786"/>
    </source>
</evidence>
<proteinExistence type="inferred from homology"/>
<evidence type="ECO:0000259" key="8">
    <source>
        <dbReference type="SMART" id="SM00244"/>
    </source>
</evidence>
<comment type="similarity">
    <text evidence="2 7">Belongs to the prohibitin family.</text>
</comment>
<dbReference type="Pfam" id="PF01145">
    <property type="entry name" value="Band_7"/>
    <property type="match status" value="1"/>
</dbReference>
<comment type="caution">
    <text evidence="9">The sequence shown here is derived from an EMBL/GenBank/DDBJ whole genome shotgun (WGS) entry which is preliminary data.</text>
</comment>
<comment type="subunit">
    <text evidence="3">Component of a prohibitin multimeric complex in mitochondrial membranes.</text>
</comment>
<evidence type="ECO:0000313" key="10">
    <source>
        <dbReference type="Proteomes" id="UP001151529"/>
    </source>
</evidence>
<dbReference type="OrthoDB" id="275637at2759"/>
<dbReference type="Gene3D" id="3.30.479.30">
    <property type="entry name" value="Band 7 domain"/>
    <property type="match status" value="1"/>
</dbReference>
<evidence type="ECO:0000256" key="5">
    <source>
        <dbReference type="ARBA" id="ARBA00022968"/>
    </source>
</evidence>
<reference evidence="9" key="1">
    <citation type="submission" date="2022-11" db="EMBL/GenBank/DDBJ databases">
        <authorList>
            <person name="Hyden B.L."/>
            <person name="Feng K."/>
            <person name="Yates T."/>
            <person name="Jawdy S."/>
            <person name="Smart L.B."/>
            <person name="Muchero W."/>
        </authorList>
    </citation>
    <scope>NUCLEOTIDE SEQUENCE</scope>
    <source>
        <tissue evidence="9">Shoot tip</tissue>
    </source>
</reference>
<feature type="domain" description="Band 7" evidence="8">
    <location>
        <begin position="31"/>
        <end position="192"/>
    </location>
</feature>
<dbReference type="Proteomes" id="UP001151529">
    <property type="component" value="Chromosome 16"/>
</dbReference>
<organism evidence="9 10">
    <name type="scientific">Salix viminalis</name>
    <name type="common">Common osier</name>
    <name type="synonym">Basket willow</name>
    <dbReference type="NCBI Taxonomy" id="40686"/>
    <lineage>
        <taxon>Eukaryota</taxon>
        <taxon>Viridiplantae</taxon>
        <taxon>Streptophyta</taxon>
        <taxon>Embryophyta</taxon>
        <taxon>Tracheophyta</taxon>
        <taxon>Spermatophyta</taxon>
        <taxon>Magnoliopsida</taxon>
        <taxon>eudicotyledons</taxon>
        <taxon>Gunneridae</taxon>
        <taxon>Pentapetalae</taxon>
        <taxon>rosids</taxon>
        <taxon>fabids</taxon>
        <taxon>Malpighiales</taxon>
        <taxon>Salicaceae</taxon>
        <taxon>Saliceae</taxon>
        <taxon>Salix</taxon>
    </lineage>
</organism>
<dbReference type="EMBL" id="JAPFFL010000001">
    <property type="protein sequence ID" value="KAJ6751499.1"/>
    <property type="molecule type" value="Genomic_DNA"/>
</dbReference>
<dbReference type="GO" id="GO:0005743">
    <property type="term" value="C:mitochondrial inner membrane"/>
    <property type="evidence" value="ECO:0007669"/>
    <property type="project" value="UniProtKB-SubCell"/>
</dbReference>
<keyword evidence="10" id="KW-1185">Reference proteome</keyword>
<dbReference type="InterPro" id="IPR000163">
    <property type="entry name" value="Prohibitin"/>
</dbReference>
<dbReference type="InterPro" id="IPR001107">
    <property type="entry name" value="Band_7"/>
</dbReference>
<keyword evidence="4 7" id="KW-0472">Membrane</keyword>
<dbReference type="InterPro" id="IPR036013">
    <property type="entry name" value="Band_7/SPFH_dom_sf"/>
</dbReference>
<keyword evidence="5" id="KW-0735">Signal-anchor</keyword>
<comment type="subcellular location">
    <subcellularLocation>
        <location evidence="1">Mitochondrion inner membrane</location>
        <topology evidence="1">Single-pass type II membrane protein</topology>
    </subcellularLocation>
</comment>
<dbReference type="PANTHER" id="PTHR23222">
    <property type="entry name" value="PROHIBITIN"/>
    <property type="match status" value="1"/>
</dbReference>
<dbReference type="AlphaFoldDB" id="A0A9Q0ZYC7"/>
<evidence type="ECO:0000256" key="2">
    <source>
        <dbReference type="ARBA" id="ARBA00009658"/>
    </source>
</evidence>
<evidence type="ECO:0000256" key="4">
    <source>
        <dbReference type="ARBA" id="ARBA00022792"/>
    </source>
</evidence>